<evidence type="ECO:0000313" key="1">
    <source>
        <dbReference type="EMBL" id="GAB0182872.1"/>
    </source>
</evidence>
<dbReference type="PANTHER" id="PTHR33332">
    <property type="entry name" value="REVERSE TRANSCRIPTASE DOMAIN-CONTAINING PROTEIN"/>
    <property type="match status" value="1"/>
</dbReference>
<comment type="caution">
    <text evidence="1">The sequence shown here is derived from an EMBL/GenBank/DDBJ whole genome shotgun (WGS) entry which is preliminary data.</text>
</comment>
<sequence>MDVLYQDIFDTVPHNILLSKLERDGFDGWTVRWMRNWLDGRIQRVAVNSLMSKWRSVMSGVPYWDKYCLIFSSMAWIRCILSKFGDDTKLSGAVDTPEGWDAIQRDLDKLKKRPHILMRFSKTKHKVLQLGQDNPQYQYRLRDEGIESSPAEKDLGVLVDEKLDMSQQCVFTAQKANHNTHCLLTITKSIIFYFCQV</sequence>
<dbReference type="AlphaFoldDB" id="A0ABC9WF79"/>
<gene>
    <name evidence="1" type="ORF">GRJ2_000752500</name>
</gene>
<dbReference type="Proteomes" id="UP001623348">
    <property type="component" value="Unassembled WGS sequence"/>
</dbReference>
<protein>
    <submittedName>
        <fullName evidence="1">Mitochondrial enolase superfamily member 1</fullName>
    </submittedName>
</protein>
<proteinExistence type="predicted"/>
<accession>A0ABC9WF79</accession>
<dbReference type="EMBL" id="BAAFJT010000002">
    <property type="protein sequence ID" value="GAB0182872.1"/>
    <property type="molecule type" value="Genomic_DNA"/>
</dbReference>
<keyword evidence="2" id="KW-1185">Reference proteome</keyword>
<organism evidence="1 2">
    <name type="scientific">Grus japonensis</name>
    <name type="common">Japanese crane</name>
    <name type="synonym">Red-crowned crane</name>
    <dbReference type="NCBI Taxonomy" id="30415"/>
    <lineage>
        <taxon>Eukaryota</taxon>
        <taxon>Metazoa</taxon>
        <taxon>Chordata</taxon>
        <taxon>Craniata</taxon>
        <taxon>Vertebrata</taxon>
        <taxon>Euteleostomi</taxon>
        <taxon>Archelosauria</taxon>
        <taxon>Archosauria</taxon>
        <taxon>Dinosauria</taxon>
        <taxon>Saurischia</taxon>
        <taxon>Theropoda</taxon>
        <taxon>Coelurosauria</taxon>
        <taxon>Aves</taxon>
        <taxon>Neognathae</taxon>
        <taxon>Neoaves</taxon>
        <taxon>Gruiformes</taxon>
        <taxon>Gruidae</taxon>
        <taxon>Grus</taxon>
    </lineage>
</organism>
<evidence type="ECO:0000313" key="2">
    <source>
        <dbReference type="Proteomes" id="UP001623348"/>
    </source>
</evidence>
<reference evidence="1 2" key="1">
    <citation type="submission" date="2024-06" db="EMBL/GenBank/DDBJ databases">
        <title>The draft genome of Grus japonensis, version 3.</title>
        <authorList>
            <person name="Nabeshima K."/>
            <person name="Suzuki S."/>
            <person name="Onuma M."/>
        </authorList>
    </citation>
    <scope>NUCLEOTIDE SEQUENCE [LARGE SCALE GENOMIC DNA]</scope>
    <source>
        <strain evidence="1 2">451A</strain>
    </source>
</reference>
<name>A0ABC9WF79_GRUJA</name>